<dbReference type="PANTHER" id="PTHR31042">
    <property type="entry name" value="CORE-2/I-BRANCHING BETA-1,6-N-ACETYLGLUCOSAMINYLTRANSFERASE FAMILY PROTEIN-RELATED"/>
    <property type="match status" value="1"/>
</dbReference>
<dbReference type="EMBL" id="JAHRHJ020000009">
    <property type="protein sequence ID" value="KAH9303181.1"/>
    <property type="molecule type" value="Genomic_DNA"/>
</dbReference>
<dbReference type="GO" id="GO:0016020">
    <property type="term" value="C:membrane"/>
    <property type="evidence" value="ECO:0007669"/>
    <property type="project" value="UniProtKB-SubCell"/>
</dbReference>
<evidence type="ECO:0000256" key="4">
    <source>
        <dbReference type="ARBA" id="ARBA00023136"/>
    </source>
</evidence>
<evidence type="ECO:0000256" key="3">
    <source>
        <dbReference type="ARBA" id="ARBA00022679"/>
    </source>
</evidence>
<dbReference type="GO" id="GO:0016757">
    <property type="term" value="F:glycosyltransferase activity"/>
    <property type="evidence" value="ECO:0007669"/>
    <property type="project" value="UniProtKB-KW"/>
</dbReference>
<keyword evidence="6" id="KW-1133">Transmembrane helix</keyword>
<keyword evidence="6" id="KW-0812">Transmembrane</keyword>
<dbReference type="InterPro" id="IPR003406">
    <property type="entry name" value="Glyco_trans_14"/>
</dbReference>
<evidence type="ECO:0008006" key="9">
    <source>
        <dbReference type="Google" id="ProtNLM"/>
    </source>
</evidence>
<evidence type="ECO:0000256" key="5">
    <source>
        <dbReference type="ARBA" id="ARBA00023180"/>
    </source>
</evidence>
<organism evidence="7 8">
    <name type="scientific">Taxus chinensis</name>
    <name type="common">Chinese yew</name>
    <name type="synonym">Taxus wallichiana var. chinensis</name>
    <dbReference type="NCBI Taxonomy" id="29808"/>
    <lineage>
        <taxon>Eukaryota</taxon>
        <taxon>Viridiplantae</taxon>
        <taxon>Streptophyta</taxon>
        <taxon>Embryophyta</taxon>
        <taxon>Tracheophyta</taxon>
        <taxon>Spermatophyta</taxon>
        <taxon>Pinopsida</taxon>
        <taxon>Pinidae</taxon>
        <taxon>Conifers II</taxon>
        <taxon>Cupressales</taxon>
        <taxon>Taxaceae</taxon>
        <taxon>Taxus</taxon>
    </lineage>
</organism>
<dbReference type="Pfam" id="PF02485">
    <property type="entry name" value="Branch"/>
    <property type="match status" value="1"/>
</dbReference>
<feature type="non-terminal residue" evidence="7">
    <location>
        <position position="1"/>
    </location>
</feature>
<keyword evidence="5" id="KW-0325">Glycoprotein</keyword>
<keyword evidence="2" id="KW-0328">Glycosyltransferase</keyword>
<reference evidence="7 8" key="1">
    <citation type="journal article" date="2021" name="Nat. Plants">
        <title>The Taxus genome provides insights into paclitaxel biosynthesis.</title>
        <authorList>
            <person name="Xiong X."/>
            <person name="Gou J."/>
            <person name="Liao Q."/>
            <person name="Li Y."/>
            <person name="Zhou Q."/>
            <person name="Bi G."/>
            <person name="Li C."/>
            <person name="Du R."/>
            <person name="Wang X."/>
            <person name="Sun T."/>
            <person name="Guo L."/>
            <person name="Liang H."/>
            <person name="Lu P."/>
            <person name="Wu Y."/>
            <person name="Zhang Z."/>
            <person name="Ro D.K."/>
            <person name="Shang Y."/>
            <person name="Huang S."/>
            <person name="Yan J."/>
        </authorList>
    </citation>
    <scope>NUCLEOTIDE SEQUENCE [LARGE SCALE GENOMIC DNA]</scope>
    <source>
        <strain evidence="7">Ta-2019</strain>
    </source>
</reference>
<evidence type="ECO:0000313" key="8">
    <source>
        <dbReference type="Proteomes" id="UP000824469"/>
    </source>
</evidence>
<protein>
    <recommendedName>
        <fullName evidence="9">Core-2/I-branching beta-1,6-N-acetylglucosaminyltransferase family protein</fullName>
    </recommendedName>
</protein>
<accession>A0AA38CNR9</accession>
<feature type="transmembrane region" description="Helical" evidence="6">
    <location>
        <begin position="72"/>
        <end position="89"/>
    </location>
</feature>
<dbReference type="AlphaFoldDB" id="A0AA38CNR9"/>
<comment type="caution">
    <text evidence="7">The sequence shown here is derived from an EMBL/GenBank/DDBJ whole genome shotgun (WGS) entry which is preliminary data.</text>
</comment>
<keyword evidence="8" id="KW-1185">Reference proteome</keyword>
<name>A0AA38CNR9_TAXCH</name>
<comment type="subcellular location">
    <subcellularLocation>
        <location evidence="1">Membrane</location>
        <topology evidence="1">Single-pass type II membrane protein</topology>
    </subcellularLocation>
</comment>
<dbReference type="OMA" id="MAMRVES"/>
<dbReference type="PANTHER" id="PTHR31042:SF8">
    <property type="entry name" value="CORE-2_I-BRANCHING BETA-1,6-N-ACETYLGLUCOSAMINYLTRANSFERASE FAMILY PROTEIN"/>
    <property type="match status" value="1"/>
</dbReference>
<evidence type="ECO:0000256" key="1">
    <source>
        <dbReference type="ARBA" id="ARBA00004606"/>
    </source>
</evidence>
<evidence type="ECO:0000313" key="7">
    <source>
        <dbReference type="EMBL" id="KAH9303181.1"/>
    </source>
</evidence>
<proteinExistence type="predicted"/>
<sequence length="362" mass="41895">MNHSAKFCNWVFHTPRNNNTYRVTVETQNYILSNTNSPKMKLRSLSAEDSIVMVQKDLAPSRSQNKRESLKMLFHFTLLAFGIIIGVGIRSNMTYLINSSSPSSNVNPNKTGGGEAPLKLNANNCNWASTNLTHNMTDNELFWRASLVPNREEYPFKLVPKVAFMFLAKGHLPLLPLWEKFFHGHQRLYSIYVHSLPGYELQLSPESVFYRRQIPNKVTGWGRMSICDAERRLLANALLDFSNFRFVLLSESCIPLFNFTTVYSHLIKSRHSFVDSFDNEGRYGRGRYNRSMEPEVKLDEWRKGSQWFEVERKLAIAIISDNIFYPKFEKFCTLNSNPKCYPDEHYIPTMLSIRFGSLLANT</sequence>
<dbReference type="Proteomes" id="UP000824469">
    <property type="component" value="Unassembled WGS sequence"/>
</dbReference>
<dbReference type="InterPro" id="IPR044174">
    <property type="entry name" value="BC10-like"/>
</dbReference>
<keyword evidence="3" id="KW-0808">Transferase</keyword>
<evidence type="ECO:0000256" key="6">
    <source>
        <dbReference type="SAM" id="Phobius"/>
    </source>
</evidence>
<evidence type="ECO:0000256" key="2">
    <source>
        <dbReference type="ARBA" id="ARBA00022676"/>
    </source>
</evidence>
<gene>
    <name evidence="7" type="ORF">KI387_014764</name>
</gene>
<keyword evidence="4 6" id="KW-0472">Membrane</keyword>